<accession>A0ABS8UZX8</accession>
<proteinExistence type="predicted"/>
<gene>
    <name evidence="1" type="ORF">HAX54_025510</name>
</gene>
<keyword evidence="2" id="KW-1185">Reference proteome</keyword>
<protein>
    <submittedName>
        <fullName evidence="1">Uncharacterized protein</fullName>
    </submittedName>
</protein>
<evidence type="ECO:0000313" key="2">
    <source>
        <dbReference type="Proteomes" id="UP000823775"/>
    </source>
</evidence>
<organism evidence="1 2">
    <name type="scientific">Datura stramonium</name>
    <name type="common">Jimsonweed</name>
    <name type="synonym">Common thornapple</name>
    <dbReference type="NCBI Taxonomy" id="4076"/>
    <lineage>
        <taxon>Eukaryota</taxon>
        <taxon>Viridiplantae</taxon>
        <taxon>Streptophyta</taxon>
        <taxon>Embryophyta</taxon>
        <taxon>Tracheophyta</taxon>
        <taxon>Spermatophyta</taxon>
        <taxon>Magnoliopsida</taxon>
        <taxon>eudicotyledons</taxon>
        <taxon>Gunneridae</taxon>
        <taxon>Pentapetalae</taxon>
        <taxon>asterids</taxon>
        <taxon>lamiids</taxon>
        <taxon>Solanales</taxon>
        <taxon>Solanaceae</taxon>
        <taxon>Solanoideae</taxon>
        <taxon>Datureae</taxon>
        <taxon>Datura</taxon>
    </lineage>
</organism>
<dbReference type="EMBL" id="JACEIK010003099">
    <property type="protein sequence ID" value="MCD9640307.1"/>
    <property type="molecule type" value="Genomic_DNA"/>
</dbReference>
<evidence type="ECO:0000313" key="1">
    <source>
        <dbReference type="EMBL" id="MCD9640307.1"/>
    </source>
</evidence>
<dbReference type="Proteomes" id="UP000823775">
    <property type="component" value="Unassembled WGS sequence"/>
</dbReference>
<sequence length="215" mass="24826">MVYQYSPIWQRGEGQRKDQGFGRKQLDTITRVGSKEVMASLKRLEHRGMANPHTIGENHILKLWAEDFNLRLASADMHLWVKLPNSALNHWSMDAQVGSGRDYGSYYMQIPHYASREDLDVRLVGRDDVTKELPKTIKAWIQRVNHGAKKQVYEWIPEYQIYACKQAIYGTNGPSVVPGLFLVTPRSSYHGCSSRLHYHTTKSRAKRLVVTQNLW</sequence>
<reference evidence="1 2" key="1">
    <citation type="journal article" date="2021" name="BMC Genomics">
        <title>Datura genome reveals duplications of psychoactive alkaloid biosynthetic genes and high mutation rate following tissue culture.</title>
        <authorList>
            <person name="Rajewski A."/>
            <person name="Carter-House D."/>
            <person name="Stajich J."/>
            <person name="Litt A."/>
        </authorList>
    </citation>
    <scope>NUCLEOTIDE SEQUENCE [LARGE SCALE GENOMIC DNA]</scope>
    <source>
        <strain evidence="1">AR-01</strain>
    </source>
</reference>
<name>A0ABS8UZX8_DATST</name>
<comment type="caution">
    <text evidence="1">The sequence shown here is derived from an EMBL/GenBank/DDBJ whole genome shotgun (WGS) entry which is preliminary data.</text>
</comment>